<feature type="signal peptide" evidence="1">
    <location>
        <begin position="1"/>
        <end position="24"/>
    </location>
</feature>
<keyword evidence="1" id="KW-0732">Signal</keyword>
<dbReference type="Gene3D" id="2.30.30.40">
    <property type="entry name" value="SH3 Domains"/>
    <property type="match status" value="1"/>
</dbReference>
<dbReference type="InterPro" id="IPR003646">
    <property type="entry name" value="SH3-like_bac-type"/>
</dbReference>
<reference evidence="5" key="1">
    <citation type="journal article" date="2019" name="Int. J. Syst. Evol. Microbiol.">
        <title>The Global Catalogue of Microorganisms (GCM) 10K type strain sequencing project: providing services to taxonomists for standard genome sequencing and annotation.</title>
        <authorList>
            <consortium name="The Broad Institute Genomics Platform"/>
            <consortium name="The Broad Institute Genome Sequencing Center for Infectious Disease"/>
            <person name="Wu L."/>
            <person name="Ma J."/>
        </authorList>
    </citation>
    <scope>NUCLEOTIDE SEQUENCE [LARGE SCALE GENOMIC DNA]</scope>
    <source>
        <strain evidence="5">NBRC 110044</strain>
    </source>
</reference>
<comment type="caution">
    <text evidence="4">The sequence shown here is derived from an EMBL/GenBank/DDBJ whole genome shotgun (WGS) entry which is preliminary data.</text>
</comment>
<dbReference type="CDD" id="cd12797">
    <property type="entry name" value="M23_peptidase"/>
    <property type="match status" value="1"/>
</dbReference>
<feature type="chain" id="PRO_5046614204" description="LasA protease" evidence="1">
    <location>
        <begin position="25"/>
        <end position="415"/>
    </location>
</feature>
<protein>
    <recommendedName>
        <fullName evidence="6">LasA protease</fullName>
    </recommendedName>
</protein>
<dbReference type="SUPFAM" id="SSF51261">
    <property type="entry name" value="Duplicated hybrid motif"/>
    <property type="match status" value="1"/>
</dbReference>
<dbReference type="InterPro" id="IPR050570">
    <property type="entry name" value="Cell_wall_metabolism_enzyme"/>
</dbReference>
<evidence type="ECO:0000256" key="1">
    <source>
        <dbReference type="SAM" id="SignalP"/>
    </source>
</evidence>
<dbReference type="Proteomes" id="UP001156706">
    <property type="component" value="Unassembled WGS sequence"/>
</dbReference>
<organism evidence="4 5">
    <name type="scientific">Chitinimonas prasina</name>
    <dbReference type="NCBI Taxonomy" id="1434937"/>
    <lineage>
        <taxon>Bacteria</taxon>
        <taxon>Pseudomonadati</taxon>
        <taxon>Pseudomonadota</taxon>
        <taxon>Betaproteobacteria</taxon>
        <taxon>Neisseriales</taxon>
        <taxon>Chitinibacteraceae</taxon>
        <taxon>Chitinimonas</taxon>
    </lineage>
</organism>
<dbReference type="PANTHER" id="PTHR21666:SF270">
    <property type="entry name" value="MUREIN HYDROLASE ACTIVATOR ENVC"/>
    <property type="match status" value="1"/>
</dbReference>
<dbReference type="Pfam" id="PF01551">
    <property type="entry name" value="Peptidase_M23"/>
    <property type="match status" value="1"/>
</dbReference>
<name>A0ABQ5YEE7_9NEIS</name>
<evidence type="ECO:0000259" key="3">
    <source>
        <dbReference type="Pfam" id="PF08239"/>
    </source>
</evidence>
<feature type="domain" description="SH3b" evidence="3">
    <location>
        <begin position="343"/>
        <end position="375"/>
    </location>
</feature>
<dbReference type="Gene3D" id="2.70.70.10">
    <property type="entry name" value="Glucose Permease (Domain IIA)"/>
    <property type="match status" value="1"/>
</dbReference>
<keyword evidence="5" id="KW-1185">Reference proteome</keyword>
<gene>
    <name evidence="4" type="ORF">GCM10007907_05000</name>
</gene>
<dbReference type="PRINTS" id="PR00933">
    <property type="entry name" value="BLYTICPTASE"/>
</dbReference>
<feature type="domain" description="M23ase beta-sheet core" evidence="2">
    <location>
        <begin position="187"/>
        <end position="279"/>
    </location>
</feature>
<proteinExistence type="predicted"/>
<dbReference type="InterPro" id="IPR016047">
    <property type="entry name" value="M23ase_b-sheet_dom"/>
</dbReference>
<evidence type="ECO:0008006" key="6">
    <source>
        <dbReference type="Google" id="ProtNLM"/>
    </source>
</evidence>
<dbReference type="RefSeq" id="WP_284194852.1">
    <property type="nucleotide sequence ID" value="NZ_BSOG01000001.1"/>
</dbReference>
<accession>A0ABQ5YEE7</accession>
<dbReference type="InterPro" id="IPR011055">
    <property type="entry name" value="Dup_hybrid_motif"/>
</dbReference>
<dbReference type="EMBL" id="BSOG01000001">
    <property type="protein sequence ID" value="GLR11710.1"/>
    <property type="molecule type" value="Genomic_DNA"/>
</dbReference>
<sequence length="415" mass="43884">MQKRSFTPLAALLAGLYLSLPAHAGPAPDEALRRAATTALADKVKSIAADAAPAGDTVVEIHKRSGAWVLGSATQVLFSGRDDIPVSRLFIARQSGGKWQVGMEGSSTFFTLLGNVPASVMSAPERDAFRAQRTVMLKQQMDAAQPMAGTTLLAGETGLGLPWAEGVAWYMGGGPHGNSGTSRPFDSIDFNGGNGQVLAPRDGRIYKSCVRNSSAIVQLVHDNGYTSRYYHMVNLPNLADGTLVRKGAYLGQIGNGLPCGGSTTGPHVHFSISMNGQPVAVNGKTIGGWQFFEGASAYQGYALRNGRRVNPGGSLVNYGSGDVPPQPGKTVTVKTNDPNLLINVRTAPNLQSTVVRTVRNGDRVQIVCHANGDWVNGTWGRTSLWNRLDTGHWISDGFLDTGSNQAVVPACTALK</sequence>
<evidence type="ECO:0000313" key="4">
    <source>
        <dbReference type="EMBL" id="GLR11710.1"/>
    </source>
</evidence>
<dbReference type="InterPro" id="IPR000841">
    <property type="entry name" value="Pept_M23A_Blytic"/>
</dbReference>
<evidence type="ECO:0000313" key="5">
    <source>
        <dbReference type="Proteomes" id="UP001156706"/>
    </source>
</evidence>
<evidence type="ECO:0000259" key="2">
    <source>
        <dbReference type="Pfam" id="PF01551"/>
    </source>
</evidence>
<dbReference type="PANTHER" id="PTHR21666">
    <property type="entry name" value="PEPTIDASE-RELATED"/>
    <property type="match status" value="1"/>
</dbReference>
<dbReference type="Pfam" id="PF08239">
    <property type="entry name" value="SH3_3"/>
    <property type="match status" value="1"/>
</dbReference>